<accession>A0A9N8DSX6</accession>
<name>A0A9N8DSX6_9STRA</name>
<dbReference type="Gene3D" id="3.40.50.300">
    <property type="entry name" value="P-loop containing nucleotide triphosphate hydrolases"/>
    <property type="match status" value="1"/>
</dbReference>
<evidence type="ECO:0000256" key="1">
    <source>
        <dbReference type="SAM" id="Phobius"/>
    </source>
</evidence>
<proteinExistence type="predicted"/>
<evidence type="ECO:0000313" key="4">
    <source>
        <dbReference type="Proteomes" id="UP001153069"/>
    </source>
</evidence>
<evidence type="ECO:0000313" key="3">
    <source>
        <dbReference type="EMBL" id="CAB9508458.1"/>
    </source>
</evidence>
<dbReference type="AlphaFoldDB" id="A0A9N8DSX6"/>
<keyword evidence="1" id="KW-0472">Membrane</keyword>
<reference evidence="3" key="1">
    <citation type="submission" date="2020-06" db="EMBL/GenBank/DDBJ databases">
        <authorList>
            <consortium name="Plant Systems Biology data submission"/>
        </authorList>
    </citation>
    <scope>NUCLEOTIDE SEQUENCE</scope>
    <source>
        <strain evidence="3">D6</strain>
    </source>
</reference>
<dbReference type="Pfam" id="PF17784">
    <property type="entry name" value="Sulfotransfer_4"/>
    <property type="match status" value="1"/>
</dbReference>
<protein>
    <submittedName>
        <fullName evidence="3">Uncharacterized protein</fullName>
    </submittedName>
</protein>
<feature type="transmembrane region" description="Helical" evidence="1">
    <location>
        <begin position="310"/>
        <end position="330"/>
    </location>
</feature>
<dbReference type="EMBL" id="CAICTM010000347">
    <property type="protein sequence ID" value="CAB9508458.1"/>
    <property type="molecule type" value="Genomic_DNA"/>
</dbReference>
<gene>
    <name evidence="3" type="ORF">SEMRO_348_G123150.1</name>
</gene>
<dbReference type="SUPFAM" id="SSF52540">
    <property type="entry name" value="P-loop containing nucleoside triphosphate hydrolases"/>
    <property type="match status" value="1"/>
</dbReference>
<dbReference type="OrthoDB" id="408152at2759"/>
<dbReference type="Proteomes" id="UP001153069">
    <property type="component" value="Unassembled WGS sequence"/>
</dbReference>
<sequence length="349" mass="39162">MAMPTSRCFSLMRMFWLFAMMVTVRAAANEVNMNHNDSSIPAGPAFTLNARKIFLDVMSGGSSTVGYQGPPQPTLVLGAGLPRTGTASLRKALSMLGLNCYHMMVAHETAGHLEMWRQHLSLQTISVDEVMDGLAMAGFNATIDAPSAFHYKEQLRRYPQAKVILTERSEQQDLAAEHWAESVSTTILRIPLITREVPWSWMGFAVRYGQFQDSMYERVKLPHEIDDFPRLPTFYKQWNAEVKDSVPKQNLLVFRAQDGWKPLCDFLSPVADIVESNCRIIMAAGVEYPYENDKTKIIACSAVFLTITRIVKAIPAVAVPVAVAIIAMWLRLLKRQRISHGVSEKGRIE</sequence>
<organism evidence="3 4">
    <name type="scientific">Seminavis robusta</name>
    <dbReference type="NCBI Taxonomy" id="568900"/>
    <lineage>
        <taxon>Eukaryota</taxon>
        <taxon>Sar</taxon>
        <taxon>Stramenopiles</taxon>
        <taxon>Ochrophyta</taxon>
        <taxon>Bacillariophyta</taxon>
        <taxon>Bacillariophyceae</taxon>
        <taxon>Bacillariophycidae</taxon>
        <taxon>Naviculales</taxon>
        <taxon>Naviculaceae</taxon>
        <taxon>Seminavis</taxon>
    </lineage>
</organism>
<comment type="caution">
    <text evidence="3">The sequence shown here is derived from an EMBL/GenBank/DDBJ whole genome shotgun (WGS) entry which is preliminary data.</text>
</comment>
<keyword evidence="2" id="KW-0732">Signal</keyword>
<dbReference type="PANTHER" id="PTHR36978">
    <property type="entry name" value="P-LOOP CONTAINING NUCLEOTIDE TRIPHOSPHATE HYDROLASE"/>
    <property type="match status" value="1"/>
</dbReference>
<evidence type="ECO:0000256" key="2">
    <source>
        <dbReference type="SAM" id="SignalP"/>
    </source>
</evidence>
<dbReference type="InterPro" id="IPR027417">
    <property type="entry name" value="P-loop_NTPase"/>
</dbReference>
<feature type="chain" id="PRO_5040471910" evidence="2">
    <location>
        <begin position="27"/>
        <end position="349"/>
    </location>
</feature>
<dbReference type="InterPro" id="IPR040632">
    <property type="entry name" value="Sulfotransfer_4"/>
</dbReference>
<keyword evidence="4" id="KW-1185">Reference proteome</keyword>
<dbReference type="PANTHER" id="PTHR36978:SF4">
    <property type="entry name" value="P-LOOP CONTAINING NUCLEOSIDE TRIPHOSPHATE HYDROLASE PROTEIN"/>
    <property type="match status" value="1"/>
</dbReference>
<keyword evidence="1" id="KW-0812">Transmembrane</keyword>
<feature type="signal peptide" evidence="2">
    <location>
        <begin position="1"/>
        <end position="26"/>
    </location>
</feature>
<keyword evidence="1" id="KW-1133">Transmembrane helix</keyword>